<dbReference type="PRINTS" id="PR00463">
    <property type="entry name" value="EP450I"/>
</dbReference>
<dbReference type="Pfam" id="PF00067">
    <property type="entry name" value="p450"/>
    <property type="match status" value="2"/>
</dbReference>
<dbReference type="InterPro" id="IPR002401">
    <property type="entry name" value="Cyt_P450_E_grp-I"/>
</dbReference>
<proteinExistence type="inferred from homology"/>
<dbReference type="PANTHER" id="PTHR24300:SF375">
    <property type="entry name" value="CYTOCHROME P450 FAMILY"/>
    <property type="match status" value="1"/>
</dbReference>
<reference evidence="8 9" key="1">
    <citation type="journal article" date="2015" name="Genome Biol.">
        <title>Comparative genomics of Steinernema reveals deeply conserved gene regulatory networks.</title>
        <authorList>
            <person name="Dillman A.R."/>
            <person name="Macchietto M."/>
            <person name="Porter C.F."/>
            <person name="Rogers A."/>
            <person name="Williams B."/>
            <person name="Antoshechkin I."/>
            <person name="Lee M.M."/>
            <person name="Goodwin Z."/>
            <person name="Lu X."/>
            <person name="Lewis E.E."/>
            <person name="Goodrich-Blair H."/>
            <person name="Stock S.P."/>
            <person name="Adams B.J."/>
            <person name="Sternberg P.W."/>
            <person name="Mortazavi A."/>
        </authorList>
    </citation>
    <scope>NUCLEOTIDE SEQUENCE [LARGE SCALE GENOMIC DNA]</scope>
    <source>
        <strain evidence="8 9">ALL</strain>
    </source>
</reference>
<protein>
    <recommendedName>
        <fullName evidence="10">Cytochrome P450</fullName>
    </recommendedName>
</protein>
<evidence type="ECO:0000256" key="4">
    <source>
        <dbReference type="ARBA" id="ARBA00023033"/>
    </source>
</evidence>
<dbReference type="GO" id="GO:0006082">
    <property type="term" value="P:organic acid metabolic process"/>
    <property type="evidence" value="ECO:0007669"/>
    <property type="project" value="TreeGrafter"/>
</dbReference>
<keyword evidence="6" id="KW-0560">Oxidoreductase</keyword>
<comment type="similarity">
    <text evidence="1 6">Belongs to the cytochrome P450 family.</text>
</comment>
<keyword evidence="4 6" id="KW-0503">Monooxygenase</keyword>
<feature type="coiled-coil region" evidence="7">
    <location>
        <begin position="142"/>
        <end position="169"/>
    </location>
</feature>
<dbReference type="SUPFAM" id="SSF48264">
    <property type="entry name" value="Cytochrome P450"/>
    <property type="match status" value="1"/>
</dbReference>
<evidence type="ECO:0000256" key="5">
    <source>
        <dbReference type="PIRSR" id="PIRSR602401-1"/>
    </source>
</evidence>
<dbReference type="GO" id="GO:0020037">
    <property type="term" value="F:heme binding"/>
    <property type="evidence" value="ECO:0007669"/>
    <property type="project" value="InterPro"/>
</dbReference>
<dbReference type="GO" id="GO:0005506">
    <property type="term" value="F:iron ion binding"/>
    <property type="evidence" value="ECO:0007669"/>
    <property type="project" value="InterPro"/>
</dbReference>
<name>A0A4U5LR27_STECR</name>
<sequence>MLSLGCLVATLLAFIVIEFYVRRSQYPPGPFPIPLLGNLPSFVARYYFSGHGPADVMLTWKRSHGNVFTVWFGPLALVAVTDYDVAVQTYVKEGDVHAKRFEVSLFTLLREGYGLVLSNGTRWQEQRRFALRIFKDFGYGKNLMQERILQEYQVRMNELNKEFEGNEGKLTFNPEPNLEYALREFNIVDFALINEFTKKLPILGRRFKKIKKIQEKPVQFILKQIEKRKADIASGVHILQEGVPQDFLDAYLLEMRRREKMGDMGEFSEKQVSFAILDAWQAGMETTIATISWGFAYLVNHVGIQQKMREELLRVVGKNATVEMGHKLDLPYTSAVVTETHRLSQILNINLWREAGRDCKIGGHPVKKGTANAVMIAVIAKDETVFNQPEKFKPERFIEDKTLEQKVVPFSLGKRQCLGEGLARAEVFLILANIVKDYRLTDEDGTVDWQHGSDFGFLKMPYAANITFEKL</sequence>
<evidence type="ECO:0000256" key="7">
    <source>
        <dbReference type="SAM" id="Coils"/>
    </source>
</evidence>
<keyword evidence="7" id="KW-0175">Coiled coil</keyword>
<gene>
    <name evidence="8" type="ORF">L596_029866</name>
</gene>
<reference evidence="8 9" key="2">
    <citation type="journal article" date="2019" name="G3 (Bethesda)">
        <title>Hybrid Assembly of the Genome of the Entomopathogenic Nematode Steinernema carpocapsae Identifies the X-Chromosome.</title>
        <authorList>
            <person name="Serra L."/>
            <person name="Macchietto M."/>
            <person name="Macias-Munoz A."/>
            <person name="McGill C.J."/>
            <person name="Rodriguez I.M."/>
            <person name="Rodriguez B."/>
            <person name="Murad R."/>
            <person name="Mortazavi A."/>
        </authorList>
    </citation>
    <scope>NUCLEOTIDE SEQUENCE [LARGE SCALE GENOMIC DNA]</scope>
    <source>
        <strain evidence="8 9">ALL</strain>
    </source>
</reference>
<accession>A0A4U5LR27</accession>
<dbReference type="InterPro" id="IPR050182">
    <property type="entry name" value="Cytochrome_P450_fam2"/>
</dbReference>
<dbReference type="GO" id="GO:0005737">
    <property type="term" value="C:cytoplasm"/>
    <property type="evidence" value="ECO:0007669"/>
    <property type="project" value="TreeGrafter"/>
</dbReference>
<keyword evidence="3 5" id="KW-0408">Iron</keyword>
<evidence type="ECO:0000256" key="6">
    <source>
        <dbReference type="RuleBase" id="RU000461"/>
    </source>
</evidence>
<evidence type="ECO:0000256" key="1">
    <source>
        <dbReference type="ARBA" id="ARBA00010617"/>
    </source>
</evidence>
<keyword evidence="2 5" id="KW-0479">Metal-binding</keyword>
<dbReference type="InterPro" id="IPR001128">
    <property type="entry name" value="Cyt_P450"/>
</dbReference>
<keyword evidence="9" id="KW-1185">Reference proteome</keyword>
<evidence type="ECO:0000313" key="9">
    <source>
        <dbReference type="Proteomes" id="UP000298663"/>
    </source>
</evidence>
<organism evidence="8 9">
    <name type="scientific">Steinernema carpocapsae</name>
    <name type="common">Entomopathogenic nematode</name>
    <dbReference type="NCBI Taxonomy" id="34508"/>
    <lineage>
        <taxon>Eukaryota</taxon>
        <taxon>Metazoa</taxon>
        <taxon>Ecdysozoa</taxon>
        <taxon>Nematoda</taxon>
        <taxon>Chromadorea</taxon>
        <taxon>Rhabditida</taxon>
        <taxon>Tylenchina</taxon>
        <taxon>Panagrolaimomorpha</taxon>
        <taxon>Strongyloidoidea</taxon>
        <taxon>Steinernematidae</taxon>
        <taxon>Steinernema</taxon>
    </lineage>
</organism>
<evidence type="ECO:0008006" key="10">
    <source>
        <dbReference type="Google" id="ProtNLM"/>
    </source>
</evidence>
<dbReference type="InterPro" id="IPR017972">
    <property type="entry name" value="Cyt_P450_CS"/>
</dbReference>
<dbReference type="AlphaFoldDB" id="A0A4U5LR27"/>
<evidence type="ECO:0000256" key="3">
    <source>
        <dbReference type="ARBA" id="ARBA00023004"/>
    </source>
</evidence>
<evidence type="ECO:0000256" key="2">
    <source>
        <dbReference type="ARBA" id="ARBA00022723"/>
    </source>
</evidence>
<feature type="binding site" description="axial binding residue" evidence="5">
    <location>
        <position position="417"/>
    </location>
    <ligand>
        <name>heme</name>
        <dbReference type="ChEBI" id="CHEBI:30413"/>
    </ligand>
    <ligandPart>
        <name>Fe</name>
        <dbReference type="ChEBI" id="CHEBI:18248"/>
    </ligandPart>
</feature>
<comment type="caution">
    <text evidence="8">The sequence shown here is derived from an EMBL/GenBank/DDBJ whole genome shotgun (WGS) entry which is preliminary data.</text>
</comment>
<dbReference type="PROSITE" id="PS00086">
    <property type="entry name" value="CYTOCHROME_P450"/>
    <property type="match status" value="1"/>
</dbReference>
<evidence type="ECO:0000313" key="8">
    <source>
        <dbReference type="EMBL" id="TKR58419.1"/>
    </source>
</evidence>
<dbReference type="PRINTS" id="PR00385">
    <property type="entry name" value="P450"/>
</dbReference>
<dbReference type="Proteomes" id="UP000298663">
    <property type="component" value="Unassembled WGS sequence"/>
</dbReference>
<keyword evidence="5 6" id="KW-0349">Heme</keyword>
<comment type="cofactor">
    <cofactor evidence="5">
        <name>heme</name>
        <dbReference type="ChEBI" id="CHEBI:30413"/>
    </cofactor>
</comment>
<dbReference type="GO" id="GO:0006805">
    <property type="term" value="P:xenobiotic metabolic process"/>
    <property type="evidence" value="ECO:0007669"/>
    <property type="project" value="TreeGrafter"/>
</dbReference>
<dbReference type="Gene3D" id="1.10.630.10">
    <property type="entry name" value="Cytochrome P450"/>
    <property type="match status" value="1"/>
</dbReference>
<dbReference type="EMBL" id="AZBU02000013">
    <property type="protein sequence ID" value="TKR58419.1"/>
    <property type="molecule type" value="Genomic_DNA"/>
</dbReference>
<dbReference type="GO" id="GO:0016712">
    <property type="term" value="F:oxidoreductase activity, acting on paired donors, with incorporation or reduction of molecular oxygen, reduced flavin or flavoprotein as one donor, and incorporation of one atom of oxygen"/>
    <property type="evidence" value="ECO:0007669"/>
    <property type="project" value="TreeGrafter"/>
</dbReference>
<dbReference type="OrthoDB" id="2789670at2759"/>
<dbReference type="STRING" id="34508.A0A4U5LR27"/>
<dbReference type="InterPro" id="IPR036396">
    <property type="entry name" value="Cyt_P450_sf"/>
</dbReference>
<dbReference type="CDD" id="cd20617">
    <property type="entry name" value="CYP1_2-like"/>
    <property type="match status" value="1"/>
</dbReference>
<dbReference type="PANTHER" id="PTHR24300">
    <property type="entry name" value="CYTOCHROME P450 508A4-RELATED"/>
    <property type="match status" value="1"/>
</dbReference>